<feature type="region of interest" description="Disordered" evidence="1">
    <location>
        <begin position="144"/>
        <end position="193"/>
    </location>
</feature>
<evidence type="ECO:0000256" key="1">
    <source>
        <dbReference type="SAM" id="MobiDB-lite"/>
    </source>
</evidence>
<feature type="region of interest" description="Disordered" evidence="1">
    <location>
        <begin position="1"/>
        <end position="66"/>
    </location>
</feature>
<feature type="compositionally biased region" description="Polar residues" evidence="1">
    <location>
        <begin position="212"/>
        <end position="226"/>
    </location>
</feature>
<feature type="region of interest" description="Disordered" evidence="1">
    <location>
        <begin position="319"/>
        <end position="461"/>
    </location>
</feature>
<evidence type="ECO:0000313" key="3">
    <source>
        <dbReference type="Proteomes" id="UP001139054"/>
    </source>
</evidence>
<proteinExistence type="predicted"/>
<feature type="compositionally biased region" description="Basic and acidic residues" evidence="1">
    <location>
        <begin position="230"/>
        <end position="239"/>
    </location>
</feature>
<feature type="region of interest" description="Disordered" evidence="1">
    <location>
        <begin position="212"/>
        <end position="262"/>
    </location>
</feature>
<reference evidence="2" key="1">
    <citation type="submission" date="2022-01" db="EMBL/GenBank/DDBJ databases">
        <title>Genome sequnece data of strain Bradyrhizobium sp. nov.</title>
        <authorList>
            <person name="Zhang J."/>
        </authorList>
    </citation>
    <scope>NUCLEOTIDE SEQUENCE</scope>
    <source>
        <strain evidence="2">WYCCWR 13023</strain>
    </source>
</reference>
<feature type="compositionally biased region" description="Polar residues" evidence="1">
    <location>
        <begin position="367"/>
        <end position="382"/>
    </location>
</feature>
<comment type="caution">
    <text evidence="2">The sequence shown here is derived from an EMBL/GenBank/DDBJ whole genome shotgun (WGS) entry which is preliminary data.</text>
</comment>
<evidence type="ECO:0000313" key="2">
    <source>
        <dbReference type="EMBL" id="MCG2626166.1"/>
    </source>
</evidence>
<dbReference type="EMBL" id="JAKLTY010000003">
    <property type="protein sequence ID" value="MCG2626166.1"/>
    <property type="molecule type" value="Genomic_DNA"/>
</dbReference>
<sequence>MNSFNGGRFDRPASVSSTTAVSERGKIILNGGQSVAPGAKSSINPQPLPPRVEQQTTGGGTIFQPGSRVMINPAASAATGIQRPFIDAAGIVRSNDSIAAIRNAEELRGRLPRPGTTNNVPNVAGADGLVVGQYQSGGIPKVPGVKNPDGPDVNLPGSQFNQHGPREVPGFGDGTGGAGHLNVPGSMDQHGVDDANKKLSELEKADQQLLNQATKGGVNSLNTSAGLTPGERESDKHGAETGSGAAGANFVNTGKPVDPVVNTGKPMKVWTSKGSDGNGGTVVVTNASSDTLDQTTIVHTTKDGKTTTKTTSYVPNTGTVIWTNTTTTGGDGKNNTPNDDSSNSHDIGGIAAGSSLGRMGQGGGTDNNGTESASSQASQLAPGTTSGRTGNGDGNDGRGDNNHVGNDGTLAAGSILARKENGDGGSSDTREGGTSMGGVKVQPGGGNPSQSNLIAGAAMAH</sequence>
<name>A0A9X1R5G1_9BRAD</name>
<accession>A0A9X1R5G1</accession>
<protein>
    <submittedName>
        <fullName evidence="2">Uncharacterized protein</fullName>
    </submittedName>
</protein>
<feature type="compositionally biased region" description="Low complexity" evidence="1">
    <location>
        <begin position="319"/>
        <end position="336"/>
    </location>
</feature>
<organism evidence="2 3">
    <name type="scientific">Bradyrhizobium zhengyangense</name>
    <dbReference type="NCBI Taxonomy" id="2911009"/>
    <lineage>
        <taxon>Bacteria</taxon>
        <taxon>Pseudomonadati</taxon>
        <taxon>Pseudomonadota</taxon>
        <taxon>Alphaproteobacteria</taxon>
        <taxon>Hyphomicrobiales</taxon>
        <taxon>Nitrobacteraceae</taxon>
        <taxon>Bradyrhizobium</taxon>
    </lineage>
</organism>
<dbReference type="Proteomes" id="UP001139054">
    <property type="component" value="Unassembled WGS sequence"/>
</dbReference>
<gene>
    <name evidence="2" type="ORF">L6654_05945</name>
</gene>
<dbReference type="AlphaFoldDB" id="A0A9X1R5G1"/>